<evidence type="ECO:0000313" key="4">
    <source>
        <dbReference type="EMBL" id="SIT48659.1"/>
    </source>
</evidence>
<keyword evidence="2 4" id="KW-0418">Kinase</keyword>
<organism evidence="4 5">
    <name type="scientific">Paraburkholderia piptadeniae</name>
    <dbReference type="NCBI Taxonomy" id="1701573"/>
    <lineage>
        <taxon>Bacteria</taxon>
        <taxon>Pseudomonadati</taxon>
        <taxon>Pseudomonadota</taxon>
        <taxon>Betaproteobacteria</taxon>
        <taxon>Burkholderiales</taxon>
        <taxon>Burkholderiaceae</taxon>
        <taxon>Paraburkholderia</taxon>
    </lineage>
</organism>
<feature type="domain" description="Carbohydrate kinase PfkB" evidence="3">
    <location>
        <begin position="35"/>
        <end position="324"/>
    </location>
</feature>
<dbReference type="EC" id="2.7.1.167" evidence="4"/>
<keyword evidence="5" id="KW-1185">Reference proteome</keyword>
<dbReference type="InterPro" id="IPR029056">
    <property type="entry name" value="Ribokinase-like"/>
</dbReference>
<evidence type="ECO:0000259" key="3">
    <source>
        <dbReference type="Pfam" id="PF00294"/>
    </source>
</evidence>
<dbReference type="GO" id="GO:0033786">
    <property type="term" value="F:heptose-1-phosphate adenylyltransferase activity"/>
    <property type="evidence" value="ECO:0007669"/>
    <property type="project" value="TreeGrafter"/>
</dbReference>
<sequence>MHDPLNLHPTPTVPEGAALAPEVGIVARERLAAARVLVVGDVMLDRYWFGDVNRISPEAPVPVVLVQKQEDRLGGAANVARNAAALGAQAGLLCVVGHDEPGERVVQLLGDSGVAPHLERDPELPTTIKLRVLSRQQQLLRVDFERAPAHEALLAGLARYDALLPTHDVILMSDYAKGGLTHVTKMIEKARAAGKPVLVDPKGDDWERYRGATLITPNRAELREVVGQWKSEADLLARVTKLRAELELKALLLTRSEEGMTLFSDEGILHASAVAREVYDVSGAGDTVIATLAVMIGAGLPLDEAVTLANRAAGIVVAKLGTATVDYDELFH</sequence>
<dbReference type="GO" id="GO:0033785">
    <property type="term" value="F:heptose 7-phosphate kinase activity"/>
    <property type="evidence" value="ECO:0007669"/>
    <property type="project" value="UniProtKB-EC"/>
</dbReference>
<dbReference type="RefSeq" id="WP_087738066.1">
    <property type="nucleotide sequence ID" value="NZ_CYGY02000064.1"/>
</dbReference>
<gene>
    <name evidence="4" type="primary">rfaE</name>
    <name evidence="4" type="ORF">BN2476_640135</name>
</gene>
<dbReference type="SUPFAM" id="SSF53613">
    <property type="entry name" value="Ribokinase-like"/>
    <property type="match status" value="1"/>
</dbReference>
<accession>A0A1N7SMM9</accession>
<dbReference type="GO" id="GO:0005829">
    <property type="term" value="C:cytosol"/>
    <property type="evidence" value="ECO:0007669"/>
    <property type="project" value="TreeGrafter"/>
</dbReference>
<evidence type="ECO:0000256" key="1">
    <source>
        <dbReference type="ARBA" id="ARBA00022679"/>
    </source>
</evidence>
<dbReference type="PANTHER" id="PTHR46969">
    <property type="entry name" value="BIFUNCTIONAL PROTEIN HLDE"/>
    <property type="match status" value="1"/>
</dbReference>
<dbReference type="Proteomes" id="UP000195569">
    <property type="component" value="Unassembled WGS sequence"/>
</dbReference>
<dbReference type="Gene3D" id="3.40.1190.20">
    <property type="match status" value="1"/>
</dbReference>
<dbReference type="EMBL" id="CYGY02000064">
    <property type="protein sequence ID" value="SIT48659.1"/>
    <property type="molecule type" value="Genomic_DNA"/>
</dbReference>
<evidence type="ECO:0000313" key="5">
    <source>
        <dbReference type="Proteomes" id="UP000195569"/>
    </source>
</evidence>
<name>A0A1N7SMM9_9BURK</name>
<dbReference type="GO" id="GO:0016773">
    <property type="term" value="F:phosphotransferase activity, alcohol group as acceptor"/>
    <property type="evidence" value="ECO:0007669"/>
    <property type="project" value="InterPro"/>
</dbReference>
<dbReference type="Pfam" id="PF00294">
    <property type="entry name" value="PfkB"/>
    <property type="match status" value="1"/>
</dbReference>
<comment type="caution">
    <text evidence="4">The sequence shown here is derived from an EMBL/GenBank/DDBJ whole genome shotgun (WGS) entry which is preliminary data.</text>
</comment>
<dbReference type="InterPro" id="IPR011611">
    <property type="entry name" value="PfkB_dom"/>
</dbReference>
<keyword evidence="1 4" id="KW-0808">Transferase</keyword>
<dbReference type="AlphaFoldDB" id="A0A1N7SMM9"/>
<dbReference type="CDD" id="cd01172">
    <property type="entry name" value="RfaE_like"/>
    <property type="match status" value="1"/>
</dbReference>
<evidence type="ECO:0000256" key="2">
    <source>
        <dbReference type="ARBA" id="ARBA00022777"/>
    </source>
</evidence>
<dbReference type="OrthoDB" id="9802794at2"/>
<dbReference type="NCBIfam" id="TIGR02198">
    <property type="entry name" value="rfaE_dom_I"/>
    <property type="match status" value="1"/>
</dbReference>
<dbReference type="InterPro" id="IPR011913">
    <property type="entry name" value="RfaE_dom_I"/>
</dbReference>
<proteinExistence type="predicted"/>
<protein>
    <submittedName>
        <fullName evidence="4">D-beta-D-heptose 7-phosphate kinase</fullName>
        <ecNumber evidence="4">2.7.1.167</ecNumber>
    </submittedName>
</protein>
<dbReference type="PANTHER" id="PTHR46969:SF1">
    <property type="entry name" value="BIFUNCTIONAL PROTEIN HLDE"/>
    <property type="match status" value="1"/>
</dbReference>
<reference evidence="4" key="1">
    <citation type="submission" date="2016-12" db="EMBL/GenBank/DDBJ databases">
        <authorList>
            <person name="Moulin L."/>
        </authorList>
    </citation>
    <scope>NUCLEOTIDE SEQUENCE [LARGE SCALE GENOMIC DNA]</scope>
    <source>
        <strain evidence="4">STM 7183</strain>
    </source>
</reference>
<dbReference type="FunFam" id="3.40.1190.20:FF:000002">
    <property type="entry name" value="Bifunctional protein HldE"/>
    <property type="match status" value="1"/>
</dbReference>